<protein>
    <submittedName>
        <fullName evidence="1">Uncharacterized protein</fullName>
    </submittedName>
</protein>
<evidence type="ECO:0000313" key="1">
    <source>
        <dbReference type="EMBL" id="CAN0477317.1"/>
    </source>
</evidence>
<accession>A0AC59ZPG7</accession>
<gene>
    <name evidence="1" type="ORF">MRATA1EN22A_LOCUS20807</name>
</gene>
<dbReference type="Proteomes" id="UP001162501">
    <property type="component" value="Chromosome 32"/>
</dbReference>
<evidence type="ECO:0000313" key="2">
    <source>
        <dbReference type="Proteomes" id="UP001162501"/>
    </source>
</evidence>
<proteinExistence type="predicted"/>
<reference evidence="1" key="2">
    <citation type="submission" date="2025-03" db="EMBL/GenBank/DDBJ databases">
        <authorList>
            <consortium name="ELIXIR-Norway"/>
            <consortium name="Elixir Norway"/>
        </authorList>
    </citation>
    <scope>NUCLEOTIDE SEQUENCE</scope>
</reference>
<dbReference type="EMBL" id="OX596116">
    <property type="protein sequence ID" value="CAN0477317.1"/>
    <property type="molecule type" value="Genomic_DNA"/>
</dbReference>
<name>A0AC59ZPG7_RANTA</name>
<organism evidence="1 2">
    <name type="scientific">Rangifer tarandus platyrhynchus</name>
    <name type="common">Svalbard reindeer</name>
    <dbReference type="NCBI Taxonomy" id="3082113"/>
    <lineage>
        <taxon>Eukaryota</taxon>
        <taxon>Metazoa</taxon>
        <taxon>Chordata</taxon>
        <taxon>Craniata</taxon>
        <taxon>Vertebrata</taxon>
        <taxon>Euteleostomi</taxon>
        <taxon>Mammalia</taxon>
        <taxon>Eutheria</taxon>
        <taxon>Laurasiatheria</taxon>
        <taxon>Artiodactyla</taxon>
        <taxon>Ruminantia</taxon>
        <taxon>Pecora</taxon>
        <taxon>Cervidae</taxon>
        <taxon>Odocoileinae</taxon>
        <taxon>Rangifer</taxon>
    </lineage>
</organism>
<reference evidence="1" key="1">
    <citation type="submission" date="2023-05" db="EMBL/GenBank/DDBJ databases">
        <authorList>
            <consortium name="ELIXIR-Norway"/>
        </authorList>
    </citation>
    <scope>NUCLEOTIDE SEQUENCE</scope>
</reference>
<sequence>MDCSMPASLSITNSQSLPKLMSIESVMPSNHLILCRPLLLLPSVFPSIRVFSNESAPHIRRPKYWSFSFNINPSNEHSGLISFRMHLLDLFAVQGTLKSLLQHHSSKASSVLSFLYSPTLTSIHD</sequence>